<evidence type="ECO:0000313" key="2">
    <source>
        <dbReference type="Proteomes" id="UP001638806"/>
    </source>
</evidence>
<name>A0ACC4DV51_PURLI</name>
<evidence type="ECO:0000313" key="1">
    <source>
        <dbReference type="EMBL" id="KAL3959195.1"/>
    </source>
</evidence>
<keyword evidence="2" id="KW-1185">Reference proteome</keyword>
<sequence length="394" mass="41959">MSARQIPWRQALSARPSRRALTSQASASASTSTSTSAPSPFSSPRLHQTITLPDGRALGFAEYGDPAGAPILYFHGFPSSRLEAQPVASMLSLLGVRLIALDRPGFGLSSPQPGRRIIDWAEDVRSFARGVGVDRFAVLGTSGGGPYALACAHALPRNMVAGVGLFASGPPWEAGAQLMSRTRRVARAMAVRTPGEVVARRIDKWFAAAAAAAEESDKTGTGTSDTKSEGVSKAESKGIATEEETDRVAAIAAQREETLRIVLDEPFCQGATAAVEELRLLSDPDWGFRLEDVAYDPVRIWHGAEDANAPIAAIRYLAERVPHAVLTEYSGDSHYTMAKYIEGAMGELLVDGGLVYSTRTECGIITAWNWRRHGGAAQADLALGSRRAASPTKV</sequence>
<dbReference type="Proteomes" id="UP001638806">
    <property type="component" value="Unassembled WGS sequence"/>
</dbReference>
<protein>
    <submittedName>
        <fullName evidence="1">Uncharacterized protein</fullName>
    </submittedName>
</protein>
<organism evidence="1 2">
    <name type="scientific">Purpureocillium lilacinum</name>
    <name type="common">Paecilomyces lilacinus</name>
    <dbReference type="NCBI Taxonomy" id="33203"/>
    <lineage>
        <taxon>Eukaryota</taxon>
        <taxon>Fungi</taxon>
        <taxon>Dikarya</taxon>
        <taxon>Ascomycota</taxon>
        <taxon>Pezizomycotina</taxon>
        <taxon>Sordariomycetes</taxon>
        <taxon>Hypocreomycetidae</taxon>
        <taxon>Hypocreales</taxon>
        <taxon>Ophiocordycipitaceae</taxon>
        <taxon>Purpureocillium</taxon>
    </lineage>
</organism>
<accession>A0ACC4DV51</accession>
<dbReference type="EMBL" id="JBGNUJ010000006">
    <property type="protein sequence ID" value="KAL3959195.1"/>
    <property type="molecule type" value="Genomic_DNA"/>
</dbReference>
<comment type="caution">
    <text evidence="1">The sequence shown here is derived from an EMBL/GenBank/DDBJ whole genome shotgun (WGS) entry which is preliminary data.</text>
</comment>
<gene>
    <name evidence="1" type="ORF">ACCO45_007357</name>
</gene>
<reference evidence="1" key="1">
    <citation type="submission" date="2024-12" db="EMBL/GenBank/DDBJ databases">
        <title>Comparative genomics and development of molecular markers within Purpureocillium lilacinum and among Purpureocillium species.</title>
        <authorList>
            <person name="Yeh Z.-Y."/>
            <person name="Ni N.-T."/>
            <person name="Lo P.-H."/>
            <person name="Mushyakhwo K."/>
            <person name="Lin C.-F."/>
            <person name="Nai Y.-S."/>
        </authorList>
    </citation>
    <scope>NUCLEOTIDE SEQUENCE</scope>
    <source>
        <strain evidence="1">NCHU-NPUST-175</strain>
    </source>
</reference>
<proteinExistence type="predicted"/>